<gene>
    <name evidence="1" type="ORF">K452DRAFT_48738</name>
</gene>
<protein>
    <submittedName>
        <fullName evidence="1">Uncharacterized protein</fullName>
    </submittedName>
</protein>
<evidence type="ECO:0000313" key="2">
    <source>
        <dbReference type="Proteomes" id="UP000799438"/>
    </source>
</evidence>
<evidence type="ECO:0000313" key="1">
    <source>
        <dbReference type="EMBL" id="KAF2140599.1"/>
    </source>
</evidence>
<dbReference type="AlphaFoldDB" id="A0A6A6B8U7"/>
<reference evidence="1" key="1">
    <citation type="journal article" date="2020" name="Stud. Mycol.">
        <title>101 Dothideomycetes genomes: a test case for predicting lifestyles and emergence of pathogens.</title>
        <authorList>
            <person name="Haridas S."/>
            <person name="Albert R."/>
            <person name="Binder M."/>
            <person name="Bloem J."/>
            <person name="Labutti K."/>
            <person name="Salamov A."/>
            <person name="Andreopoulos B."/>
            <person name="Baker S."/>
            <person name="Barry K."/>
            <person name="Bills G."/>
            <person name="Bluhm B."/>
            <person name="Cannon C."/>
            <person name="Castanera R."/>
            <person name="Culley D."/>
            <person name="Daum C."/>
            <person name="Ezra D."/>
            <person name="Gonzalez J."/>
            <person name="Henrissat B."/>
            <person name="Kuo A."/>
            <person name="Liang C."/>
            <person name="Lipzen A."/>
            <person name="Lutzoni F."/>
            <person name="Magnuson J."/>
            <person name="Mondo S."/>
            <person name="Nolan M."/>
            <person name="Ohm R."/>
            <person name="Pangilinan J."/>
            <person name="Park H.-J."/>
            <person name="Ramirez L."/>
            <person name="Alfaro M."/>
            <person name="Sun H."/>
            <person name="Tritt A."/>
            <person name="Yoshinaga Y."/>
            <person name="Zwiers L.-H."/>
            <person name="Turgeon B."/>
            <person name="Goodwin S."/>
            <person name="Spatafora J."/>
            <person name="Crous P."/>
            <person name="Grigoriev I."/>
        </authorList>
    </citation>
    <scope>NUCLEOTIDE SEQUENCE</scope>
    <source>
        <strain evidence="1">CBS 121167</strain>
    </source>
</reference>
<accession>A0A6A6B8U7</accession>
<proteinExistence type="predicted"/>
<dbReference type="Proteomes" id="UP000799438">
    <property type="component" value="Unassembled WGS sequence"/>
</dbReference>
<name>A0A6A6B8U7_9PEZI</name>
<sequence>MALDRYAKRRMVCRKGPIQPTACALARTAAAFFLHFDVLQARMAICFRNPHVAHFSHNFDTSNVACRHVVDSSMYEPSSLRGGKCLTDVQAREIIPEDSRRLDTSCGLGTTSSAAFAFVCCRQVPSIDQDVTESRKGKRTCQGRQERHQCPLKRCCILATSAQMHVTRTLCGLY</sequence>
<dbReference type="GeneID" id="54304238"/>
<dbReference type="RefSeq" id="XP_033396312.1">
    <property type="nucleotide sequence ID" value="XM_033546731.1"/>
</dbReference>
<organism evidence="1 2">
    <name type="scientific">Aplosporella prunicola CBS 121167</name>
    <dbReference type="NCBI Taxonomy" id="1176127"/>
    <lineage>
        <taxon>Eukaryota</taxon>
        <taxon>Fungi</taxon>
        <taxon>Dikarya</taxon>
        <taxon>Ascomycota</taxon>
        <taxon>Pezizomycotina</taxon>
        <taxon>Dothideomycetes</taxon>
        <taxon>Dothideomycetes incertae sedis</taxon>
        <taxon>Botryosphaeriales</taxon>
        <taxon>Aplosporellaceae</taxon>
        <taxon>Aplosporella</taxon>
    </lineage>
</organism>
<dbReference type="EMBL" id="ML995489">
    <property type="protein sequence ID" value="KAF2140599.1"/>
    <property type="molecule type" value="Genomic_DNA"/>
</dbReference>
<keyword evidence="2" id="KW-1185">Reference proteome</keyword>